<comment type="caution">
    <text evidence="2">The sequence shown here is derived from an EMBL/GenBank/DDBJ whole genome shotgun (WGS) entry which is preliminary data.</text>
</comment>
<evidence type="ECO:0000313" key="3">
    <source>
        <dbReference type="Proteomes" id="UP000437748"/>
    </source>
</evidence>
<sequence>MNIKKINKYLYLVLLINIFKQEVFATDSSNEPIINYDNPLQKKEFNMGKNEYGNADLIRTCYQYSDFILVEINDKGNKGEALIGIEPLNNKINFTKTCKKDYSKFKIKMTADGYFGGKVNNFIINNGDDGFGAQYLFQINKINNDKIFPVYEDIRHSMKNYEYIRNKNHTLGVRYWKNLKADFDCSVYEKNCLDKIKISNNLSANLNYTYCLKTIKEEIKRLKKYSVDPSYLNNISGNHFFIYIEVPDIEKPEKYKILSNKIACSYIP</sequence>
<keyword evidence="1" id="KW-0732">Signal</keyword>
<dbReference type="AlphaFoldDB" id="A0A6N6VT74"/>
<dbReference type="Proteomes" id="UP000437748">
    <property type="component" value="Unassembled WGS sequence"/>
</dbReference>
<keyword evidence="3" id="KW-1185">Reference proteome</keyword>
<accession>A0A6N6VT74</accession>
<protein>
    <submittedName>
        <fullName evidence="2">Uncharacterized protein</fullName>
    </submittedName>
</protein>
<evidence type="ECO:0000256" key="1">
    <source>
        <dbReference type="SAM" id="SignalP"/>
    </source>
</evidence>
<name>A0A6N6VT74_9BACT</name>
<proteinExistence type="predicted"/>
<gene>
    <name evidence="2" type="ORF">GCL60_04575</name>
</gene>
<reference evidence="2 3" key="1">
    <citation type="submission" date="2019-10" db="EMBL/GenBank/DDBJ databases">
        <title>New species of Slilvanegrellaceae.</title>
        <authorList>
            <person name="Pitt A."/>
            <person name="Hahn M.W."/>
        </authorList>
    </citation>
    <scope>NUCLEOTIDE SEQUENCE [LARGE SCALE GENOMIC DNA]</scope>
    <source>
        <strain evidence="2 3">SP-Ram-0.45-NSY-1</strain>
    </source>
</reference>
<organism evidence="2 3">
    <name type="scientific">Silvanigrella paludirubra</name>
    <dbReference type="NCBI Taxonomy" id="2499159"/>
    <lineage>
        <taxon>Bacteria</taxon>
        <taxon>Pseudomonadati</taxon>
        <taxon>Bdellovibrionota</taxon>
        <taxon>Oligoflexia</taxon>
        <taxon>Silvanigrellales</taxon>
        <taxon>Silvanigrellaceae</taxon>
        <taxon>Silvanigrella</taxon>
    </lineage>
</organism>
<feature type="signal peptide" evidence="1">
    <location>
        <begin position="1"/>
        <end position="25"/>
    </location>
</feature>
<dbReference type="RefSeq" id="WP_153418779.1">
    <property type="nucleotide sequence ID" value="NZ_WFLM01000002.1"/>
</dbReference>
<feature type="chain" id="PRO_5027029636" evidence="1">
    <location>
        <begin position="26"/>
        <end position="268"/>
    </location>
</feature>
<evidence type="ECO:0000313" key="2">
    <source>
        <dbReference type="EMBL" id="KAB8039535.1"/>
    </source>
</evidence>
<dbReference type="EMBL" id="WFLM01000002">
    <property type="protein sequence ID" value="KAB8039535.1"/>
    <property type="molecule type" value="Genomic_DNA"/>
</dbReference>
<dbReference type="OrthoDB" id="9856329at2"/>